<evidence type="ECO:0000259" key="4">
    <source>
        <dbReference type="PROSITE" id="PS50102"/>
    </source>
</evidence>
<dbReference type="RefSeq" id="XP_028527467.1">
    <property type="nucleotide sequence ID" value="XM_028670745.1"/>
</dbReference>
<feature type="compositionally biased region" description="Low complexity" evidence="3">
    <location>
        <begin position="126"/>
        <end position="135"/>
    </location>
</feature>
<feature type="region of interest" description="Disordered" evidence="3">
    <location>
        <begin position="563"/>
        <end position="591"/>
    </location>
</feature>
<evidence type="ECO:0000256" key="1">
    <source>
        <dbReference type="ARBA" id="ARBA00022884"/>
    </source>
</evidence>
<dbReference type="Proteomes" id="UP000220797">
    <property type="component" value="Unassembled WGS sequence"/>
</dbReference>
<feature type="domain" description="RRM" evidence="4">
    <location>
        <begin position="30"/>
        <end position="108"/>
    </location>
</feature>
<dbReference type="GeneID" id="39730575"/>
<keyword evidence="1 2" id="KW-0694">RNA-binding</keyword>
<sequence>MTDIQIQNQTSNLNASKKEFENRYDDKALRNLCVKNIPKETKENELLDLFKQFGSIESIKLKVNKNVGPYAIYAYVLFSTPEEAKRCLKQMNGKILKGRALRIDFKRYNNKNNDDECNIFNNYNNNNNNGNNNNNKYHRKDGSLNDDNNNTNDSETNFRDYEQMNKRPRIGIMNDNTNNGNRNMNSNINYNNISNINSNLDFNKLLKDYGEKKLLNNFNNEDKNNEIENIIQNLITDMINKSSRIKLYLCDHLRQCAQHVFNRPIANQHLINNGVNNSGIDIKTNAFNLNNSLYNQQDKQNISYLNSANLNEGNIFNMNDNINNIETTIHANSNIPNNNIILNNDVSNNIKNFIWKGSLEMRNKENLKIIGHALQGNVSDFLNNKITNIVISHRKRMKSIPKIEAAYYFEIENEQDENIFNSYKNYFNSKDRVGLASTNEDWHIYIIFPGSPIFNEFFNNNLNNIFIGVVCYNPQYIDKKIAPSLMMQNLENMDNLNQNNLGNLNKSNMHNNITNSNLKLNNNMNNSNIIENNMINIYNDMLKGKENNLNTSNYHFHNNPINLNNNAGNEDNINSHNISKSQNNNKDDYSSETHILNQKVLQKNNSNSQGNDMSFINNSLINTNEVNNKEENKNDIPNWLNQFSSLAAYLVKK</sequence>
<dbReference type="InterPro" id="IPR000504">
    <property type="entry name" value="RRM_dom"/>
</dbReference>
<dbReference type="Pfam" id="PF00076">
    <property type="entry name" value="RRM_1"/>
    <property type="match status" value="1"/>
</dbReference>
<dbReference type="PANTHER" id="PTHR48027">
    <property type="entry name" value="HETEROGENEOUS NUCLEAR RIBONUCLEOPROTEIN 87F-RELATED"/>
    <property type="match status" value="1"/>
</dbReference>
<dbReference type="SMART" id="SM00360">
    <property type="entry name" value="RRM"/>
    <property type="match status" value="1"/>
</dbReference>
<dbReference type="Gene3D" id="3.30.70.330">
    <property type="match status" value="1"/>
</dbReference>
<dbReference type="InterPro" id="IPR012921">
    <property type="entry name" value="SPOC_C"/>
</dbReference>
<name>A0A1J1GQW3_PLAGA</name>
<dbReference type="PROSITE" id="PS50102">
    <property type="entry name" value="RRM"/>
    <property type="match status" value="1"/>
</dbReference>
<dbReference type="Pfam" id="PF07744">
    <property type="entry name" value="SPOC"/>
    <property type="match status" value="1"/>
</dbReference>
<feature type="region of interest" description="Disordered" evidence="3">
    <location>
        <begin position="126"/>
        <end position="157"/>
    </location>
</feature>
<accession>A0A1J1GQW3</accession>
<dbReference type="GO" id="GO:0003723">
    <property type="term" value="F:RNA binding"/>
    <property type="evidence" value="ECO:0007669"/>
    <property type="project" value="UniProtKB-UniRule"/>
</dbReference>
<evidence type="ECO:0000256" key="3">
    <source>
        <dbReference type="SAM" id="MobiDB-lite"/>
    </source>
</evidence>
<dbReference type="VEuPathDB" id="PlasmoDB:PGAL8A_00204800"/>
<proteinExistence type="predicted"/>
<reference evidence="5" key="1">
    <citation type="submission" date="2015-04" db="EMBL/GenBank/DDBJ databases">
        <authorList>
            <consortium name="Pathogen Informatics"/>
        </authorList>
    </citation>
    <scope>NUCLEOTIDE SEQUENCE [LARGE SCALE GENOMIC DNA]</scope>
    <source>
        <strain evidence="5">8A</strain>
    </source>
</reference>
<evidence type="ECO:0000313" key="6">
    <source>
        <dbReference type="Proteomes" id="UP000220797"/>
    </source>
</evidence>
<evidence type="ECO:0000313" key="5">
    <source>
        <dbReference type="EMBL" id="CRG94652.1"/>
    </source>
</evidence>
<organism evidence="5 6">
    <name type="scientific">Plasmodium gallinaceum</name>
    <dbReference type="NCBI Taxonomy" id="5849"/>
    <lineage>
        <taxon>Eukaryota</taxon>
        <taxon>Sar</taxon>
        <taxon>Alveolata</taxon>
        <taxon>Apicomplexa</taxon>
        <taxon>Aconoidasida</taxon>
        <taxon>Haemosporida</taxon>
        <taxon>Plasmodiidae</taxon>
        <taxon>Plasmodium</taxon>
        <taxon>Plasmodium (Haemamoeba)</taxon>
    </lineage>
</organism>
<dbReference type="InterPro" id="IPR052462">
    <property type="entry name" value="SLIRP/GR-RBP-like"/>
</dbReference>
<dbReference type="OrthoDB" id="639027at2759"/>
<dbReference type="EMBL" id="CVMV01000032">
    <property type="protein sequence ID" value="CRG94652.1"/>
    <property type="molecule type" value="Genomic_DNA"/>
</dbReference>
<dbReference type="AlphaFoldDB" id="A0A1J1GQW3"/>
<feature type="compositionally biased region" description="Polar residues" evidence="3">
    <location>
        <begin position="571"/>
        <end position="584"/>
    </location>
</feature>
<keyword evidence="6" id="KW-1185">Reference proteome</keyword>
<dbReference type="InterPro" id="IPR012677">
    <property type="entry name" value="Nucleotide-bd_a/b_plait_sf"/>
</dbReference>
<dbReference type="InterPro" id="IPR035979">
    <property type="entry name" value="RBD_domain_sf"/>
</dbReference>
<dbReference type="CDD" id="cd21546">
    <property type="entry name" value="SPOC_FPA-like"/>
    <property type="match status" value="1"/>
</dbReference>
<dbReference type="OMA" id="MTDVQIQ"/>
<gene>
    <name evidence="5" type="ORF">PGAL8A_00204800</name>
</gene>
<evidence type="ECO:0000256" key="2">
    <source>
        <dbReference type="PROSITE-ProRule" id="PRU00176"/>
    </source>
</evidence>
<protein>
    <submittedName>
        <fullName evidence="5">RNA-binding protein, putative</fullName>
    </submittedName>
</protein>
<comment type="caution">
    <text evidence="5">The sequence shown here is derived from an EMBL/GenBank/DDBJ whole genome shotgun (WGS) entry which is preliminary data.</text>
</comment>
<dbReference type="CDD" id="cd00590">
    <property type="entry name" value="RRM_SF"/>
    <property type="match status" value="1"/>
</dbReference>
<dbReference type="SUPFAM" id="SSF54928">
    <property type="entry name" value="RNA-binding domain, RBD"/>
    <property type="match status" value="1"/>
</dbReference>